<dbReference type="PIRSF" id="PIRSF001467">
    <property type="entry name" value="Peptidylpro_ismrse"/>
    <property type="match status" value="1"/>
</dbReference>
<dbReference type="CDD" id="cd00317">
    <property type="entry name" value="cyclophilin"/>
    <property type="match status" value="1"/>
</dbReference>
<evidence type="ECO:0000313" key="6">
    <source>
        <dbReference type="Proteomes" id="UP000176504"/>
    </source>
</evidence>
<protein>
    <recommendedName>
        <fullName evidence="3">Peptidyl-prolyl cis-trans isomerase</fullName>
        <shortName evidence="3">PPIase</shortName>
        <ecNumber evidence="3">5.2.1.8</ecNumber>
    </recommendedName>
</protein>
<name>A0A1F4VDE7_UNCKA</name>
<dbReference type="Pfam" id="PF00160">
    <property type="entry name" value="Pro_isomerase"/>
    <property type="match status" value="1"/>
</dbReference>
<dbReference type="InterPro" id="IPR044666">
    <property type="entry name" value="Cyclophilin_A-like"/>
</dbReference>
<keyword evidence="3 5" id="KW-0413">Isomerase</keyword>
<comment type="caution">
    <text evidence="5">The sequence shown here is derived from an EMBL/GenBank/DDBJ whole genome shotgun (WGS) entry which is preliminary data.</text>
</comment>
<dbReference type="InterPro" id="IPR020892">
    <property type="entry name" value="Cyclophilin-type_PPIase_CS"/>
</dbReference>
<reference evidence="5 6" key="1">
    <citation type="journal article" date="2016" name="Nat. Commun.">
        <title>Thousands of microbial genomes shed light on interconnected biogeochemical processes in an aquifer system.</title>
        <authorList>
            <person name="Anantharaman K."/>
            <person name="Brown C.T."/>
            <person name="Hug L.A."/>
            <person name="Sharon I."/>
            <person name="Castelle C.J."/>
            <person name="Probst A.J."/>
            <person name="Thomas B.C."/>
            <person name="Singh A."/>
            <person name="Wilkins M.J."/>
            <person name="Karaoz U."/>
            <person name="Brodie E.L."/>
            <person name="Williams K.H."/>
            <person name="Hubbard S.S."/>
            <person name="Banfield J.F."/>
        </authorList>
    </citation>
    <scope>NUCLEOTIDE SEQUENCE [LARGE SCALE GENOMIC DNA]</scope>
</reference>
<dbReference type="PANTHER" id="PTHR45625">
    <property type="entry name" value="PEPTIDYL-PROLYL CIS-TRANS ISOMERASE-RELATED"/>
    <property type="match status" value="1"/>
</dbReference>
<dbReference type="Gene3D" id="2.40.100.10">
    <property type="entry name" value="Cyclophilin-like"/>
    <property type="match status" value="1"/>
</dbReference>
<dbReference type="GO" id="GO:0006457">
    <property type="term" value="P:protein folding"/>
    <property type="evidence" value="ECO:0007669"/>
    <property type="project" value="InterPro"/>
</dbReference>
<sequence length="163" mass="18142">MILKKGKDYKAVLKTSKGDVTVDLFEKETPVTVNNFVFLSKEGFYSNTRFHRIMKGFMIQGGDPLGNGTGDPGYKFSDEPITRDYTRGILAMANSGPNTNGSQFFIMHADYPLPKNYVIFGEVAEGMDVVDKIADTPVKENAFREKSDPLENVTVNSVEILED</sequence>
<dbReference type="AlphaFoldDB" id="A0A1F4VDE7"/>
<feature type="domain" description="PPIase cyclophilin-type" evidence="4">
    <location>
        <begin position="18"/>
        <end position="160"/>
    </location>
</feature>
<dbReference type="SUPFAM" id="SSF50891">
    <property type="entry name" value="Cyclophilin-like"/>
    <property type="match status" value="1"/>
</dbReference>
<accession>A0A1F4VDE7</accession>
<dbReference type="PANTHER" id="PTHR45625:SF16">
    <property type="entry name" value="PEPTIDYL-PROLYL CIS-TRANS ISOMERASE"/>
    <property type="match status" value="1"/>
</dbReference>
<dbReference type="InterPro" id="IPR002130">
    <property type="entry name" value="Cyclophilin-type_PPIase_dom"/>
</dbReference>
<evidence type="ECO:0000313" key="5">
    <source>
        <dbReference type="EMBL" id="OGC55302.1"/>
    </source>
</evidence>
<dbReference type="PROSITE" id="PS00170">
    <property type="entry name" value="CSA_PPIASE_1"/>
    <property type="match status" value="1"/>
</dbReference>
<proteinExistence type="inferred from homology"/>
<organism evidence="5 6">
    <name type="scientific">candidate division WWE3 bacterium RIFCSPLOWO2_01_FULL_41_18</name>
    <dbReference type="NCBI Taxonomy" id="1802625"/>
    <lineage>
        <taxon>Bacteria</taxon>
        <taxon>Katanobacteria</taxon>
    </lineage>
</organism>
<dbReference type="InterPro" id="IPR029000">
    <property type="entry name" value="Cyclophilin-like_dom_sf"/>
</dbReference>
<evidence type="ECO:0000256" key="1">
    <source>
        <dbReference type="ARBA" id="ARBA00002388"/>
    </source>
</evidence>
<evidence type="ECO:0000259" key="4">
    <source>
        <dbReference type="PROSITE" id="PS50072"/>
    </source>
</evidence>
<comment type="function">
    <text evidence="1 3">PPIases accelerate the folding of proteins. It catalyzes the cis-trans isomerization of proline imidic peptide bonds in oligopeptides.</text>
</comment>
<evidence type="ECO:0000256" key="2">
    <source>
        <dbReference type="ARBA" id="ARBA00007365"/>
    </source>
</evidence>
<dbReference type="InterPro" id="IPR024936">
    <property type="entry name" value="Cyclophilin-type_PPIase"/>
</dbReference>
<dbReference type="EMBL" id="MEVI01000003">
    <property type="protein sequence ID" value="OGC55302.1"/>
    <property type="molecule type" value="Genomic_DNA"/>
</dbReference>
<dbReference type="Proteomes" id="UP000176504">
    <property type="component" value="Unassembled WGS sequence"/>
</dbReference>
<keyword evidence="3" id="KW-0697">Rotamase</keyword>
<evidence type="ECO:0000256" key="3">
    <source>
        <dbReference type="RuleBase" id="RU363019"/>
    </source>
</evidence>
<gene>
    <name evidence="5" type="ORF">A3A78_04740</name>
</gene>
<comment type="catalytic activity">
    <reaction evidence="3">
        <text>[protein]-peptidylproline (omega=180) = [protein]-peptidylproline (omega=0)</text>
        <dbReference type="Rhea" id="RHEA:16237"/>
        <dbReference type="Rhea" id="RHEA-COMP:10747"/>
        <dbReference type="Rhea" id="RHEA-COMP:10748"/>
        <dbReference type="ChEBI" id="CHEBI:83833"/>
        <dbReference type="ChEBI" id="CHEBI:83834"/>
        <dbReference type="EC" id="5.2.1.8"/>
    </reaction>
</comment>
<dbReference type="PROSITE" id="PS50072">
    <property type="entry name" value="CSA_PPIASE_2"/>
    <property type="match status" value="1"/>
</dbReference>
<dbReference type="EC" id="5.2.1.8" evidence="3"/>
<comment type="similarity">
    <text evidence="2 3">Belongs to the cyclophilin-type PPIase family.</text>
</comment>
<dbReference type="PRINTS" id="PR00153">
    <property type="entry name" value="CSAPPISMRASE"/>
</dbReference>
<dbReference type="GO" id="GO:0003755">
    <property type="term" value="F:peptidyl-prolyl cis-trans isomerase activity"/>
    <property type="evidence" value="ECO:0007669"/>
    <property type="project" value="UniProtKB-UniRule"/>
</dbReference>